<keyword evidence="5" id="KW-1185">Reference proteome</keyword>
<dbReference type="SUPFAM" id="SSF48264">
    <property type="entry name" value="Cytochrome P450"/>
    <property type="match status" value="1"/>
</dbReference>
<dbReference type="Proteomes" id="UP001501183">
    <property type="component" value="Unassembled WGS sequence"/>
</dbReference>
<evidence type="ECO:0000313" key="4">
    <source>
        <dbReference type="EMBL" id="GAA4490145.1"/>
    </source>
</evidence>
<dbReference type="Pfam" id="PF00067">
    <property type="entry name" value="p450"/>
    <property type="match status" value="1"/>
</dbReference>
<dbReference type="PRINTS" id="PR00385">
    <property type="entry name" value="P450"/>
</dbReference>
<dbReference type="RefSeq" id="WP_345352787.1">
    <property type="nucleotide sequence ID" value="NZ_BAABFB010000075.1"/>
</dbReference>
<dbReference type="CDD" id="cd11068">
    <property type="entry name" value="CYP120A1"/>
    <property type="match status" value="1"/>
</dbReference>
<keyword evidence="3" id="KW-0408">Iron</keyword>
<evidence type="ECO:0000256" key="3">
    <source>
        <dbReference type="RuleBase" id="RU000461"/>
    </source>
</evidence>
<dbReference type="PANTHER" id="PTHR24305">
    <property type="entry name" value="CYTOCHROME P450"/>
    <property type="match status" value="1"/>
</dbReference>
<keyword evidence="3" id="KW-0479">Metal-binding</keyword>
<keyword evidence="3" id="KW-0560">Oxidoreductase</keyword>
<dbReference type="InterPro" id="IPR002401">
    <property type="entry name" value="Cyt_P450_E_grp-I"/>
</dbReference>
<accession>A0ABP8PPG5</accession>
<dbReference type="PROSITE" id="PS00086">
    <property type="entry name" value="CYTOCHROME_P450"/>
    <property type="match status" value="1"/>
</dbReference>
<gene>
    <name evidence="4" type="ORF">GCM10023094_52860</name>
</gene>
<name>A0ABP8PPG5_9NOCA</name>
<evidence type="ECO:0000256" key="2">
    <source>
        <dbReference type="ARBA" id="ARBA00010617"/>
    </source>
</evidence>
<dbReference type="PANTHER" id="PTHR24305:SF166">
    <property type="entry name" value="CYTOCHROME P450 12A4, MITOCHONDRIAL-RELATED"/>
    <property type="match status" value="1"/>
</dbReference>
<dbReference type="InterPro" id="IPR017972">
    <property type="entry name" value="Cyt_P450_CS"/>
</dbReference>
<keyword evidence="3" id="KW-0503">Monooxygenase</keyword>
<dbReference type="InterPro" id="IPR050121">
    <property type="entry name" value="Cytochrome_P450_monoxygenase"/>
</dbReference>
<evidence type="ECO:0000313" key="5">
    <source>
        <dbReference type="Proteomes" id="UP001501183"/>
    </source>
</evidence>
<keyword evidence="3" id="KW-0349">Heme</keyword>
<dbReference type="InterPro" id="IPR001128">
    <property type="entry name" value="Cyt_P450"/>
</dbReference>
<proteinExistence type="inferred from homology"/>
<comment type="caution">
    <text evidence="4">The sequence shown here is derived from an EMBL/GenBank/DDBJ whole genome shotgun (WGS) entry which is preliminary data.</text>
</comment>
<comment type="cofactor">
    <cofactor evidence="1">
        <name>heme</name>
        <dbReference type="ChEBI" id="CHEBI:30413"/>
    </cofactor>
</comment>
<sequence>MTVELSSQGTLAIPHPRRRVPILGDVLGVDPGTPVQDSMRLATELGPIFERKVLGKRFVIVSDPDIVAELGDEARFRKHLSPAVAALRAIGGDGLFTAYSDEPNWRRGHNLLAPAFTQSAMRRYHESMVDVAAELGAHWDRSAGSPVDVSADMTKLTLETIGRTGFSYSFDSFDRDQPHPFVASMVRALTDAQQRVSPLTLLTGRRRRRSREADAAHLAEVVDAVIRSRRDADGGDAPDDLLELMLRAQREQDPNRVDDLNVRHQVITFLVAGHETTSGALSFALYHLSRHPEVLARAQEEVDRVWGPDADVRPTYEQIAKLRYVRRVLDESLRLWPTAPAYAREAVEDTTLRCGHRMAAGDWMLVLIPALHRHPVWGDDADRFDPDRFLPERMRGRPAHAYKPFGTGERACIGRQFAVHEAVLVLGTVLHRYDLRGEPGYRLRVQERLTMMPTGFSLSVTRRHRTDRPGRGVPLLG</sequence>
<dbReference type="InterPro" id="IPR036396">
    <property type="entry name" value="Cyt_P450_sf"/>
</dbReference>
<dbReference type="EMBL" id="BAABFB010000075">
    <property type="protein sequence ID" value="GAA4490145.1"/>
    <property type="molecule type" value="Genomic_DNA"/>
</dbReference>
<evidence type="ECO:0000256" key="1">
    <source>
        <dbReference type="ARBA" id="ARBA00001971"/>
    </source>
</evidence>
<comment type="similarity">
    <text evidence="2 3">Belongs to the cytochrome P450 family.</text>
</comment>
<dbReference type="Gene3D" id="1.10.630.10">
    <property type="entry name" value="Cytochrome P450"/>
    <property type="match status" value="1"/>
</dbReference>
<dbReference type="PRINTS" id="PR00463">
    <property type="entry name" value="EP450I"/>
</dbReference>
<reference evidence="5" key="1">
    <citation type="journal article" date="2019" name="Int. J. Syst. Evol. Microbiol.">
        <title>The Global Catalogue of Microorganisms (GCM) 10K type strain sequencing project: providing services to taxonomists for standard genome sequencing and annotation.</title>
        <authorList>
            <consortium name="The Broad Institute Genomics Platform"/>
            <consortium name="The Broad Institute Genome Sequencing Center for Infectious Disease"/>
            <person name="Wu L."/>
            <person name="Ma J."/>
        </authorList>
    </citation>
    <scope>NUCLEOTIDE SEQUENCE [LARGE SCALE GENOMIC DNA]</scope>
    <source>
        <strain evidence="5">JCM 32206</strain>
    </source>
</reference>
<organism evidence="4 5">
    <name type="scientific">Rhodococcus olei</name>
    <dbReference type="NCBI Taxonomy" id="2161675"/>
    <lineage>
        <taxon>Bacteria</taxon>
        <taxon>Bacillati</taxon>
        <taxon>Actinomycetota</taxon>
        <taxon>Actinomycetes</taxon>
        <taxon>Mycobacteriales</taxon>
        <taxon>Nocardiaceae</taxon>
        <taxon>Rhodococcus</taxon>
    </lineage>
</organism>
<protein>
    <submittedName>
        <fullName evidence="4">Cytochrome P450</fullName>
    </submittedName>
</protein>